<dbReference type="PATRIC" id="fig|742738.3.peg.3898"/>
<organism evidence="5 6">
    <name type="scientific">Flavonifractor plautii 1_3_50AFAA</name>
    <dbReference type="NCBI Taxonomy" id="742738"/>
    <lineage>
        <taxon>Bacteria</taxon>
        <taxon>Bacillati</taxon>
        <taxon>Bacillota</taxon>
        <taxon>Clostridia</taxon>
        <taxon>Eubacteriales</taxon>
        <taxon>Oscillospiraceae</taxon>
        <taxon>Flavonifractor</taxon>
    </lineage>
</organism>
<keyword evidence="3" id="KW-0812">Transmembrane</keyword>
<name>A0A096B1U0_FLAPL</name>
<dbReference type="InterPro" id="IPR029132">
    <property type="entry name" value="CBAH/NAAA_C"/>
</dbReference>
<dbReference type="Gene3D" id="3.60.60.10">
    <property type="entry name" value="Penicillin V Acylase, Chain A"/>
    <property type="match status" value="1"/>
</dbReference>
<keyword evidence="3" id="KW-1133">Transmembrane helix</keyword>
<dbReference type="eggNOG" id="COG3049">
    <property type="taxonomic scope" value="Bacteria"/>
</dbReference>
<proteinExistence type="inferred from homology"/>
<feature type="domain" description="Choloylglycine hydrolase/NAAA C-terminal" evidence="4">
    <location>
        <begin position="105"/>
        <end position="268"/>
    </location>
</feature>
<comment type="caution">
    <text evidence="5">The sequence shown here is derived from an EMBL/GenBank/DDBJ whole genome shotgun (WGS) entry which is preliminary data.</text>
</comment>
<evidence type="ECO:0000313" key="6">
    <source>
        <dbReference type="Proteomes" id="UP000029585"/>
    </source>
</evidence>
<dbReference type="HOGENOM" id="CLU_057333_0_0_9"/>
<dbReference type="Proteomes" id="UP000029585">
    <property type="component" value="Unassembled WGS sequence"/>
</dbReference>
<keyword evidence="6" id="KW-1185">Reference proteome</keyword>
<accession>A0A096B1U0</accession>
<dbReference type="SUPFAM" id="SSF56235">
    <property type="entry name" value="N-terminal nucleophile aminohydrolases (Ntn hydrolases)"/>
    <property type="match status" value="1"/>
</dbReference>
<feature type="transmembrane region" description="Helical" evidence="3">
    <location>
        <begin position="20"/>
        <end position="38"/>
    </location>
</feature>
<dbReference type="InterPro" id="IPR052193">
    <property type="entry name" value="Peptidase_C59"/>
</dbReference>
<keyword evidence="2" id="KW-0378">Hydrolase</keyword>
<dbReference type="RefSeq" id="WP_044943192.1">
    <property type="nucleotide sequence ID" value="NZ_KN174167.1"/>
</dbReference>
<dbReference type="EMBL" id="ADLO01000114">
    <property type="protein sequence ID" value="KGF53278.1"/>
    <property type="molecule type" value="Genomic_DNA"/>
</dbReference>
<comment type="similarity">
    <text evidence="1">Belongs to the peptidase C59 family.</text>
</comment>
<evidence type="ECO:0000259" key="4">
    <source>
        <dbReference type="Pfam" id="PF02275"/>
    </source>
</evidence>
<keyword evidence="3" id="KW-0472">Membrane</keyword>
<evidence type="ECO:0000256" key="1">
    <source>
        <dbReference type="ARBA" id="ARBA00006625"/>
    </source>
</evidence>
<evidence type="ECO:0000256" key="3">
    <source>
        <dbReference type="SAM" id="Phobius"/>
    </source>
</evidence>
<dbReference type="PANTHER" id="PTHR35527">
    <property type="entry name" value="CHOLOYLGLYCINE HYDROLASE"/>
    <property type="match status" value="1"/>
</dbReference>
<dbReference type="PANTHER" id="PTHR35527:SF2">
    <property type="entry name" value="HYDROLASE"/>
    <property type="match status" value="1"/>
</dbReference>
<evidence type="ECO:0000313" key="5">
    <source>
        <dbReference type="EMBL" id="KGF53278.1"/>
    </source>
</evidence>
<dbReference type="GO" id="GO:0016787">
    <property type="term" value="F:hydrolase activity"/>
    <property type="evidence" value="ECO:0007669"/>
    <property type="project" value="UniProtKB-KW"/>
</dbReference>
<sequence>MHETTTKRPGRAGKYIRRALLALAAVILAAVLVLLALFQAELRTLNTIERVDDTDLFTMTYLGDYGLDDFLAQGGASNDNELLDFLMQKLLKGLPLRFDIPDLGCSTFAAETPEGDAIFGRNFDMYYSPALFVRTAPEDGYRSISMVNLSYIGFGEDKLPTSLLDSLLTLAAPYVPLDGLNEKGLAVGVLLIDTEPTDQQTDKPDITTTTAIRLLLDRAATVDEALTLLSQYDMHASANSCYHFQIADAAGRAVVVEYIGDEMNVVESPRATNFLLTEGDWDFGRGQDRFAVLEETMEASGGVLTEEEGMALLQAVSQQPQPGKDSSTQWSCLYNQVRGTVDIAVAMDYDSLYHFAIDE</sequence>
<dbReference type="Pfam" id="PF02275">
    <property type="entry name" value="CBAH"/>
    <property type="match status" value="1"/>
</dbReference>
<dbReference type="AlphaFoldDB" id="A0A096B1U0"/>
<protein>
    <recommendedName>
        <fullName evidence="4">Choloylglycine hydrolase/NAAA C-terminal domain-containing protein</fullName>
    </recommendedName>
</protein>
<gene>
    <name evidence="5" type="ORF">HMPREF9460_03787</name>
</gene>
<evidence type="ECO:0000256" key="2">
    <source>
        <dbReference type="ARBA" id="ARBA00022801"/>
    </source>
</evidence>
<reference evidence="5 6" key="1">
    <citation type="submission" date="2011-08" db="EMBL/GenBank/DDBJ databases">
        <title>The Genome Sequence of Clostridium orbiscindens 1_3_50AFAA.</title>
        <authorList>
            <consortium name="The Broad Institute Genome Sequencing Platform"/>
            <person name="Earl A."/>
            <person name="Ward D."/>
            <person name="Feldgarden M."/>
            <person name="Gevers D."/>
            <person name="Daigneault M."/>
            <person name="Strauss J."/>
            <person name="Allen-Vercoe E."/>
            <person name="Young S.K."/>
            <person name="Zeng Q."/>
            <person name="Gargeya S."/>
            <person name="Fitzgerald M."/>
            <person name="Haas B."/>
            <person name="Abouelleil A."/>
            <person name="Alvarado L."/>
            <person name="Arachchi H.M."/>
            <person name="Berlin A."/>
            <person name="Brown A."/>
            <person name="Chapman S.B."/>
            <person name="Chen Z."/>
            <person name="Dunbar C."/>
            <person name="Freedman E."/>
            <person name="Gearin G."/>
            <person name="Gellesch M."/>
            <person name="Goldberg J."/>
            <person name="Griggs A."/>
            <person name="Gujja S."/>
            <person name="Heiman D."/>
            <person name="Howarth C."/>
            <person name="Larson L."/>
            <person name="Lui A."/>
            <person name="MacDonald P.J.P."/>
            <person name="Montmayeur A."/>
            <person name="Murphy C."/>
            <person name="Neiman D."/>
            <person name="Pearson M."/>
            <person name="Priest M."/>
            <person name="Roberts A."/>
            <person name="Saif S."/>
            <person name="Shea T."/>
            <person name="Shenoy N."/>
            <person name="Sisk P."/>
            <person name="Stolte C."/>
            <person name="Sykes S."/>
            <person name="Wortman J."/>
            <person name="Nusbaum C."/>
            <person name="Birren B."/>
        </authorList>
    </citation>
    <scope>NUCLEOTIDE SEQUENCE [LARGE SCALE GENOMIC DNA]</scope>
    <source>
        <strain evidence="5 6">1_3_50AFAA</strain>
    </source>
</reference>
<dbReference type="InterPro" id="IPR029055">
    <property type="entry name" value="Ntn_hydrolases_N"/>
</dbReference>